<dbReference type="SUPFAM" id="SSF55781">
    <property type="entry name" value="GAF domain-like"/>
    <property type="match status" value="2"/>
</dbReference>
<feature type="domain" description="PAS" evidence="15">
    <location>
        <begin position="267"/>
        <end position="299"/>
    </location>
</feature>
<dbReference type="Pfam" id="PF00989">
    <property type="entry name" value="PAS"/>
    <property type="match status" value="1"/>
</dbReference>
<dbReference type="PANTHER" id="PTHR43304:SF1">
    <property type="entry name" value="PAC DOMAIN-CONTAINING PROTEIN"/>
    <property type="match status" value="1"/>
</dbReference>
<dbReference type="InterPro" id="IPR000014">
    <property type="entry name" value="PAS"/>
</dbReference>
<evidence type="ECO:0000256" key="13">
    <source>
        <dbReference type="SAM" id="MobiDB-lite"/>
    </source>
</evidence>
<evidence type="ECO:0000256" key="4">
    <source>
        <dbReference type="ARBA" id="ARBA00022475"/>
    </source>
</evidence>
<feature type="domain" description="PAC" evidence="16">
    <location>
        <begin position="847"/>
        <end position="900"/>
    </location>
</feature>
<dbReference type="Gene3D" id="3.30.450.20">
    <property type="entry name" value="PAS domain"/>
    <property type="match status" value="4"/>
</dbReference>
<evidence type="ECO:0000313" key="18">
    <source>
        <dbReference type="Proteomes" id="UP000198535"/>
    </source>
</evidence>
<dbReference type="PROSITE" id="PS50112">
    <property type="entry name" value="PAS"/>
    <property type="match status" value="4"/>
</dbReference>
<dbReference type="InterPro" id="IPR035965">
    <property type="entry name" value="PAS-like_dom_sf"/>
</dbReference>
<dbReference type="Pfam" id="PF00512">
    <property type="entry name" value="HisKA"/>
    <property type="match status" value="1"/>
</dbReference>
<dbReference type="EC" id="2.7.13.3" evidence="3"/>
<keyword evidence="4" id="KW-1003">Cell membrane</keyword>
<evidence type="ECO:0000256" key="8">
    <source>
        <dbReference type="ARBA" id="ARBA00022777"/>
    </source>
</evidence>
<evidence type="ECO:0000256" key="5">
    <source>
        <dbReference type="ARBA" id="ARBA00022553"/>
    </source>
</evidence>
<evidence type="ECO:0000313" key="17">
    <source>
        <dbReference type="EMBL" id="SFM85235.1"/>
    </source>
</evidence>
<dbReference type="FunFam" id="3.30.565.10:FF:000023">
    <property type="entry name" value="PAS domain-containing sensor histidine kinase"/>
    <property type="match status" value="1"/>
</dbReference>
<feature type="domain" description="Histidine kinase" evidence="14">
    <location>
        <begin position="918"/>
        <end position="1138"/>
    </location>
</feature>
<evidence type="ECO:0000256" key="3">
    <source>
        <dbReference type="ARBA" id="ARBA00012438"/>
    </source>
</evidence>
<dbReference type="CDD" id="cd00130">
    <property type="entry name" value="PAS"/>
    <property type="match status" value="4"/>
</dbReference>
<keyword evidence="5" id="KW-0597">Phosphoprotein</keyword>
<dbReference type="InterPro" id="IPR013655">
    <property type="entry name" value="PAS_fold_3"/>
</dbReference>
<organism evidence="17 18">
    <name type="scientific">Methanolobus profundi</name>
    <dbReference type="NCBI Taxonomy" id="487685"/>
    <lineage>
        <taxon>Archaea</taxon>
        <taxon>Methanobacteriati</taxon>
        <taxon>Methanobacteriota</taxon>
        <taxon>Stenosarchaea group</taxon>
        <taxon>Methanomicrobia</taxon>
        <taxon>Methanosarcinales</taxon>
        <taxon>Methanosarcinaceae</taxon>
        <taxon>Methanolobus</taxon>
    </lineage>
</organism>
<keyword evidence="10" id="KW-0902">Two-component regulatory system</keyword>
<dbReference type="SMART" id="SM00387">
    <property type="entry name" value="HATPase_c"/>
    <property type="match status" value="1"/>
</dbReference>
<dbReference type="GO" id="GO:0005886">
    <property type="term" value="C:plasma membrane"/>
    <property type="evidence" value="ECO:0007669"/>
    <property type="project" value="UniProtKB-SubCell"/>
</dbReference>
<feature type="domain" description="PAC" evidence="16">
    <location>
        <begin position="317"/>
        <end position="368"/>
    </location>
</feature>
<evidence type="ECO:0000256" key="2">
    <source>
        <dbReference type="ARBA" id="ARBA00004236"/>
    </source>
</evidence>
<feature type="domain" description="PAS" evidence="15">
    <location>
        <begin position="772"/>
        <end position="844"/>
    </location>
</feature>
<evidence type="ECO:0000256" key="11">
    <source>
        <dbReference type="ARBA" id="ARBA00023136"/>
    </source>
</evidence>
<dbReference type="NCBIfam" id="TIGR00229">
    <property type="entry name" value="sensory_box"/>
    <property type="match status" value="4"/>
</dbReference>
<comment type="catalytic activity">
    <reaction evidence="1">
        <text>ATP + protein L-histidine = ADP + protein N-phospho-L-histidine.</text>
        <dbReference type="EC" id="2.7.13.3"/>
    </reaction>
</comment>
<dbReference type="Gene3D" id="3.30.450.40">
    <property type="match status" value="2"/>
</dbReference>
<dbReference type="InterPro" id="IPR003594">
    <property type="entry name" value="HATPase_dom"/>
</dbReference>
<dbReference type="InterPro" id="IPR005467">
    <property type="entry name" value="His_kinase_dom"/>
</dbReference>
<feature type="domain" description="PAS" evidence="15">
    <location>
        <begin position="524"/>
        <end position="594"/>
    </location>
</feature>
<dbReference type="SMART" id="SM00388">
    <property type="entry name" value="HisKA"/>
    <property type="match status" value="1"/>
</dbReference>
<dbReference type="InterPro" id="IPR036890">
    <property type="entry name" value="HATPase_C_sf"/>
</dbReference>
<dbReference type="OrthoDB" id="108583at2157"/>
<dbReference type="SMART" id="SM00091">
    <property type="entry name" value="PAS"/>
    <property type="match status" value="4"/>
</dbReference>
<dbReference type="InterPro" id="IPR001610">
    <property type="entry name" value="PAC"/>
</dbReference>
<sequence length="1139" mass="129089">MEDGCEPQVSSDHLRKEQGTACPVERTTSGKWSGTTEENGTDDSEREITIELLDLFNRSNDLHDMIRSVIELLKSWSDCEAVGIRLKQGDDYPYYQTEGFPEAFVEMENSLCIKDINDQISRDDTGNPVLECMCGNVICGRIDDQRTFFTRKGSFWTNSTSELLANTCEEDRQVRTRNRCNGEGYESVALIPLHADREIFGLIQLNDHRKGMFSKKRIDLIERLADSIALALAQKHAKMELQLSEKRMKSIFKAAPVGIGVVSNRILTEVNSKICEMTGYEPEELIGSSSRILYPSNEEYEYVGSEKYRQIAEDGTGTVETRWEKKDGTIIDILLSSTPIDPNDLHSGVTFTALDITERKNAEDTLRTMAETAVSPGEDIFRIIVRQLAVSQKVPVAILASIEPEGSAIASTMAVWNNGEYVDNFSYDTNGTPCHNVTNNGPCFYPSGIKELFPKDEMLKEINAESYWGTPLKDSDGKNIGLLLILDNKPMEHSTRTHSILNSFAARAAAEMERKRAEEALRENERKFRSYVDNSPTSIFVIDKNGHYVDVNPASSQITGYSREELLSMDLMDLSPDDDKDNCLSLFQELIEKNSLSAEMPFVRKEGTHGYWSFDAIKLSDEHYLGIHNDITDRIIAEEMLHAATQRLTIATRSAGIGIWELDLGTNSIIWDRQMHALYGTEWSETHGTHDHWKSMIHPDDLQEVNRTIEGSINGKREHDNEFRIIRPDGEVRFIEAHWVVKHDRNGKPLKIIGTNWDITDRKLSEQNLIDSEGKLELAMETFGLGFWELDLNTNMLFQSPQMNEMIGLGPDHQFDDIELYLARIHQDDRKIVASEFSKAIETNSSFNLDCRIEHLSGEWLWISLKGKPFGTSENGKPHRIIGTQVDITPRVKAEEALLYSKIMADDANRIKSEFMKNMSHELRTPLTAVIGFSDVLLDQDCEGLSDSQRNYVRYIHHSGNSLLELINRILDFSKYEIDDPDRITLKMLSFDTFINERTKIMSQRASKKNIKFTVKRKDSIKKFYADEDKLTQIIHNLLDNALKFTTEGGSVTVETKEHGNMLQVSVMDTGIGIEKEMIGKIFKPFVQIDGSVARKYSGTGIGLALTKKFVELHNGNIMVDSEPGKGSRFTFEIPTDPR</sequence>
<dbReference type="GO" id="GO:0005524">
    <property type="term" value="F:ATP binding"/>
    <property type="evidence" value="ECO:0007669"/>
    <property type="project" value="UniProtKB-KW"/>
</dbReference>
<dbReference type="SMART" id="SM00086">
    <property type="entry name" value="PAC"/>
    <property type="match status" value="4"/>
</dbReference>
<keyword evidence="7" id="KW-0547">Nucleotide-binding</keyword>
<evidence type="ECO:0000256" key="1">
    <source>
        <dbReference type="ARBA" id="ARBA00000085"/>
    </source>
</evidence>
<dbReference type="Proteomes" id="UP000198535">
    <property type="component" value="Unassembled WGS sequence"/>
</dbReference>
<feature type="domain" description="PAC" evidence="16">
    <location>
        <begin position="719"/>
        <end position="771"/>
    </location>
</feature>
<keyword evidence="6" id="KW-0808">Transferase</keyword>
<feature type="compositionally biased region" description="Polar residues" evidence="13">
    <location>
        <begin position="26"/>
        <end position="38"/>
    </location>
</feature>
<dbReference type="CDD" id="cd16922">
    <property type="entry name" value="HATPase_EvgS-ArcB-TorS-like"/>
    <property type="match status" value="1"/>
</dbReference>
<evidence type="ECO:0000259" key="16">
    <source>
        <dbReference type="PROSITE" id="PS50113"/>
    </source>
</evidence>
<dbReference type="PRINTS" id="PR00344">
    <property type="entry name" value="BCTRLSENSOR"/>
</dbReference>
<dbReference type="InterPro" id="IPR029016">
    <property type="entry name" value="GAF-like_dom_sf"/>
</dbReference>
<dbReference type="CDD" id="cd00082">
    <property type="entry name" value="HisKA"/>
    <property type="match status" value="1"/>
</dbReference>
<dbReference type="PROSITE" id="PS50113">
    <property type="entry name" value="PAC"/>
    <property type="match status" value="3"/>
</dbReference>
<keyword evidence="18" id="KW-1185">Reference proteome</keyword>
<evidence type="ECO:0000256" key="12">
    <source>
        <dbReference type="SAM" id="Coils"/>
    </source>
</evidence>
<protein>
    <recommendedName>
        <fullName evidence="3">histidine kinase</fullName>
        <ecNumber evidence="3">2.7.13.3</ecNumber>
    </recommendedName>
</protein>
<dbReference type="InterPro" id="IPR004358">
    <property type="entry name" value="Sig_transdc_His_kin-like_C"/>
</dbReference>
<dbReference type="InterPro" id="IPR052162">
    <property type="entry name" value="Sensor_kinase/Photoreceptor"/>
</dbReference>
<dbReference type="SUPFAM" id="SSF47384">
    <property type="entry name" value="Homodimeric domain of signal transducing histidine kinase"/>
    <property type="match status" value="1"/>
</dbReference>
<dbReference type="InterPro" id="IPR036097">
    <property type="entry name" value="HisK_dim/P_sf"/>
</dbReference>
<dbReference type="SUPFAM" id="SSF55785">
    <property type="entry name" value="PYP-like sensor domain (PAS domain)"/>
    <property type="match status" value="4"/>
</dbReference>
<keyword evidence="11" id="KW-0472">Membrane</keyword>
<dbReference type="Gene3D" id="1.10.287.130">
    <property type="match status" value="1"/>
</dbReference>
<comment type="subcellular location">
    <subcellularLocation>
        <location evidence="2">Cell membrane</location>
    </subcellularLocation>
</comment>
<dbReference type="SUPFAM" id="SSF55874">
    <property type="entry name" value="ATPase domain of HSP90 chaperone/DNA topoisomerase II/histidine kinase"/>
    <property type="match status" value="1"/>
</dbReference>
<evidence type="ECO:0000259" key="15">
    <source>
        <dbReference type="PROSITE" id="PS50112"/>
    </source>
</evidence>
<dbReference type="Pfam" id="PF08448">
    <property type="entry name" value="PAS_4"/>
    <property type="match status" value="1"/>
</dbReference>
<feature type="coiled-coil region" evidence="12">
    <location>
        <begin position="507"/>
        <end position="534"/>
    </location>
</feature>
<dbReference type="Gene3D" id="3.30.565.10">
    <property type="entry name" value="Histidine kinase-like ATPase, C-terminal domain"/>
    <property type="match status" value="1"/>
</dbReference>
<dbReference type="RefSeq" id="WP_091937660.1">
    <property type="nucleotide sequence ID" value="NZ_FOUJ01000006.1"/>
</dbReference>
<keyword evidence="8" id="KW-0418">Kinase</keyword>
<evidence type="ECO:0000259" key="14">
    <source>
        <dbReference type="PROSITE" id="PS50109"/>
    </source>
</evidence>
<dbReference type="Pfam" id="PF01590">
    <property type="entry name" value="GAF"/>
    <property type="match status" value="1"/>
</dbReference>
<dbReference type="InterPro" id="IPR013656">
    <property type="entry name" value="PAS_4"/>
</dbReference>
<proteinExistence type="predicted"/>
<feature type="region of interest" description="Disordered" evidence="13">
    <location>
        <begin position="1"/>
        <end position="44"/>
    </location>
</feature>
<evidence type="ECO:0000256" key="6">
    <source>
        <dbReference type="ARBA" id="ARBA00022679"/>
    </source>
</evidence>
<evidence type="ECO:0000256" key="9">
    <source>
        <dbReference type="ARBA" id="ARBA00022840"/>
    </source>
</evidence>
<name>A0A1I4U8I4_9EURY</name>
<dbReference type="InterPro" id="IPR003018">
    <property type="entry name" value="GAF"/>
</dbReference>
<reference evidence="18" key="1">
    <citation type="submission" date="2016-10" db="EMBL/GenBank/DDBJ databases">
        <authorList>
            <person name="Varghese N."/>
            <person name="Submissions S."/>
        </authorList>
    </citation>
    <scope>NUCLEOTIDE SEQUENCE [LARGE SCALE GENOMIC DNA]</scope>
    <source>
        <strain evidence="18">Mob M</strain>
    </source>
</reference>
<evidence type="ECO:0000256" key="10">
    <source>
        <dbReference type="ARBA" id="ARBA00023012"/>
    </source>
</evidence>
<dbReference type="Gene3D" id="2.10.70.100">
    <property type="match status" value="1"/>
</dbReference>
<feature type="domain" description="PAS" evidence="15">
    <location>
        <begin position="644"/>
        <end position="716"/>
    </location>
</feature>
<dbReference type="InterPro" id="IPR000700">
    <property type="entry name" value="PAS-assoc_C"/>
</dbReference>
<keyword evidence="9" id="KW-0067">ATP-binding</keyword>
<dbReference type="GO" id="GO:0006355">
    <property type="term" value="P:regulation of DNA-templated transcription"/>
    <property type="evidence" value="ECO:0007669"/>
    <property type="project" value="InterPro"/>
</dbReference>
<dbReference type="GO" id="GO:0000155">
    <property type="term" value="F:phosphorelay sensor kinase activity"/>
    <property type="evidence" value="ECO:0007669"/>
    <property type="project" value="InterPro"/>
</dbReference>
<dbReference type="EMBL" id="FOUJ01000006">
    <property type="protein sequence ID" value="SFM85235.1"/>
    <property type="molecule type" value="Genomic_DNA"/>
</dbReference>
<dbReference type="PANTHER" id="PTHR43304">
    <property type="entry name" value="PHYTOCHROME-LIKE PROTEIN CPH1"/>
    <property type="match status" value="1"/>
</dbReference>
<dbReference type="PROSITE" id="PS50109">
    <property type="entry name" value="HIS_KIN"/>
    <property type="match status" value="1"/>
</dbReference>
<dbReference type="STRING" id="487685.SAMN04488696_2624"/>
<dbReference type="InterPro" id="IPR003661">
    <property type="entry name" value="HisK_dim/P_dom"/>
</dbReference>
<keyword evidence="12" id="KW-0175">Coiled coil</keyword>
<accession>A0A1I4U8I4</accession>
<dbReference type="Pfam" id="PF08447">
    <property type="entry name" value="PAS_3"/>
    <property type="match status" value="2"/>
</dbReference>
<evidence type="ECO:0000256" key="7">
    <source>
        <dbReference type="ARBA" id="ARBA00022741"/>
    </source>
</evidence>
<dbReference type="Pfam" id="PF02518">
    <property type="entry name" value="HATPase_c"/>
    <property type="match status" value="1"/>
</dbReference>
<dbReference type="AlphaFoldDB" id="A0A1I4U8I4"/>
<dbReference type="InterPro" id="IPR013767">
    <property type="entry name" value="PAS_fold"/>
</dbReference>
<gene>
    <name evidence="17" type="ORF">SAMN04488696_2624</name>
</gene>